<gene>
    <name evidence="1" type="ORF">C0V82_26040</name>
</gene>
<accession>A0A2K9NLE3</accession>
<proteinExistence type="predicted"/>
<organism evidence="1 2">
    <name type="scientific">Niveispirillum cyanobacteriorum</name>
    <dbReference type="NCBI Taxonomy" id="1612173"/>
    <lineage>
        <taxon>Bacteria</taxon>
        <taxon>Pseudomonadati</taxon>
        <taxon>Pseudomonadota</taxon>
        <taxon>Alphaproteobacteria</taxon>
        <taxon>Rhodospirillales</taxon>
        <taxon>Azospirillaceae</taxon>
        <taxon>Niveispirillum</taxon>
    </lineage>
</organism>
<name>A0A2K9NLE3_9PROT</name>
<dbReference type="Proteomes" id="UP000234752">
    <property type="component" value="Plasmid unnamed3"/>
</dbReference>
<evidence type="ECO:0000313" key="2">
    <source>
        <dbReference type="Proteomes" id="UP000234752"/>
    </source>
</evidence>
<geneLocation type="plasmid" evidence="1 2">
    <name>unnamed3</name>
</geneLocation>
<dbReference type="KEGG" id="ncb:C0V82_26040"/>
<dbReference type="AlphaFoldDB" id="A0A2K9NLE3"/>
<keyword evidence="2" id="KW-1185">Reference proteome</keyword>
<evidence type="ECO:0000313" key="1">
    <source>
        <dbReference type="EMBL" id="AUN33882.1"/>
    </source>
</evidence>
<protein>
    <submittedName>
        <fullName evidence="1">Uncharacterized protein</fullName>
    </submittedName>
</protein>
<sequence>MSLDIWTIDDAGAYGHRIRPVGQLVELNIEGMQPVAYALVNESYIKLIGNAPRHHGTIHQQFDLNRVVWP</sequence>
<reference evidence="1 2" key="1">
    <citation type="submission" date="2017-12" db="EMBL/GenBank/DDBJ databases">
        <title>Genomes of bacteria within cyanobacterial aggregates.</title>
        <authorList>
            <person name="Cai H."/>
        </authorList>
    </citation>
    <scope>NUCLEOTIDE SEQUENCE [LARGE SCALE GENOMIC DNA]</scope>
    <source>
        <strain evidence="1 2">TH16</strain>
        <plasmid evidence="1 2">unnamed3</plasmid>
    </source>
</reference>
<keyword evidence="1" id="KW-0614">Plasmid</keyword>
<dbReference type="EMBL" id="CP025615">
    <property type="protein sequence ID" value="AUN33882.1"/>
    <property type="molecule type" value="Genomic_DNA"/>
</dbReference>